<dbReference type="OrthoDB" id="165498at2759"/>
<protein>
    <recommendedName>
        <fullName evidence="2">PDZ domain-containing protein</fullName>
    </recommendedName>
</protein>
<sequence length="206" mass="22672">MIRSKEGQELLEGNDEGEEERDAERQETNEGQGEAITKQDVVEAIGRMKMNKSPGDDGLTPEIQSLPLKGVQSSICKQVKESVVKDSDDKEALEVLRTTPNQVELRVSRPPPDVLSCVSPISEVPPPPPRRDPPTSLNLTPPPYQPTPEDDLYHGEFDITLTKIQGSLGFTLRKEDDSALGHYVRALVREPALSDGRIRAGDKIIA</sequence>
<feature type="region of interest" description="Disordered" evidence="1">
    <location>
        <begin position="45"/>
        <end position="64"/>
    </location>
</feature>
<dbReference type="InterPro" id="IPR001478">
    <property type="entry name" value="PDZ"/>
</dbReference>
<dbReference type="SUPFAM" id="SSF50156">
    <property type="entry name" value="PDZ domain-like"/>
    <property type="match status" value="1"/>
</dbReference>
<evidence type="ECO:0000313" key="4">
    <source>
        <dbReference type="Proteomes" id="UP000801492"/>
    </source>
</evidence>
<accession>A0A8K0G503</accession>
<name>A0A8K0G503_IGNLU</name>
<evidence type="ECO:0000256" key="1">
    <source>
        <dbReference type="SAM" id="MobiDB-lite"/>
    </source>
</evidence>
<dbReference type="Gene3D" id="2.30.42.10">
    <property type="match status" value="1"/>
</dbReference>
<feature type="region of interest" description="Disordered" evidence="1">
    <location>
        <begin position="101"/>
        <end position="152"/>
    </location>
</feature>
<dbReference type="EMBL" id="VTPC01074994">
    <property type="protein sequence ID" value="KAF2888672.1"/>
    <property type="molecule type" value="Genomic_DNA"/>
</dbReference>
<dbReference type="InterPro" id="IPR036034">
    <property type="entry name" value="PDZ_sf"/>
</dbReference>
<comment type="caution">
    <text evidence="3">The sequence shown here is derived from an EMBL/GenBank/DDBJ whole genome shotgun (WGS) entry which is preliminary data.</text>
</comment>
<dbReference type="AlphaFoldDB" id="A0A8K0G503"/>
<dbReference type="Proteomes" id="UP000801492">
    <property type="component" value="Unassembled WGS sequence"/>
</dbReference>
<feature type="region of interest" description="Disordered" evidence="1">
    <location>
        <begin position="1"/>
        <end position="40"/>
    </location>
</feature>
<reference evidence="3" key="1">
    <citation type="submission" date="2019-08" db="EMBL/GenBank/DDBJ databases">
        <title>The genome of the North American firefly Photinus pyralis.</title>
        <authorList>
            <consortium name="Photinus pyralis genome working group"/>
            <person name="Fallon T.R."/>
            <person name="Sander Lower S.E."/>
            <person name="Weng J.-K."/>
        </authorList>
    </citation>
    <scope>NUCLEOTIDE SEQUENCE</scope>
    <source>
        <strain evidence="3">TRF0915ILg1</strain>
        <tissue evidence="3">Whole body</tissue>
    </source>
</reference>
<dbReference type="PANTHER" id="PTHR46900:SF2">
    <property type="entry name" value="TYROSINE-PROTEIN PHOSPHATASE NON-RECEPTOR TYPE 13"/>
    <property type="match status" value="1"/>
</dbReference>
<proteinExistence type="predicted"/>
<feature type="non-terminal residue" evidence="3">
    <location>
        <position position="1"/>
    </location>
</feature>
<gene>
    <name evidence="3" type="ORF">ILUMI_17501</name>
</gene>
<dbReference type="PROSITE" id="PS50106">
    <property type="entry name" value="PDZ"/>
    <property type="match status" value="1"/>
</dbReference>
<dbReference type="InterPro" id="IPR052074">
    <property type="entry name" value="NonRcpt_TyrProt_Phosphatase"/>
</dbReference>
<evidence type="ECO:0000259" key="2">
    <source>
        <dbReference type="PROSITE" id="PS50106"/>
    </source>
</evidence>
<feature type="domain" description="PDZ" evidence="2">
    <location>
        <begin position="158"/>
        <end position="206"/>
    </location>
</feature>
<organism evidence="3 4">
    <name type="scientific">Ignelater luminosus</name>
    <name type="common">Cucubano</name>
    <name type="synonym">Pyrophorus luminosus</name>
    <dbReference type="NCBI Taxonomy" id="2038154"/>
    <lineage>
        <taxon>Eukaryota</taxon>
        <taxon>Metazoa</taxon>
        <taxon>Ecdysozoa</taxon>
        <taxon>Arthropoda</taxon>
        <taxon>Hexapoda</taxon>
        <taxon>Insecta</taxon>
        <taxon>Pterygota</taxon>
        <taxon>Neoptera</taxon>
        <taxon>Endopterygota</taxon>
        <taxon>Coleoptera</taxon>
        <taxon>Polyphaga</taxon>
        <taxon>Elateriformia</taxon>
        <taxon>Elateroidea</taxon>
        <taxon>Elateridae</taxon>
        <taxon>Agrypninae</taxon>
        <taxon>Pyrophorini</taxon>
        <taxon>Ignelater</taxon>
    </lineage>
</organism>
<keyword evidence="4" id="KW-1185">Reference proteome</keyword>
<evidence type="ECO:0000313" key="3">
    <source>
        <dbReference type="EMBL" id="KAF2888672.1"/>
    </source>
</evidence>
<dbReference type="PANTHER" id="PTHR46900">
    <property type="entry name" value="TYROSINE-PROTEIN PHOSPHATASE NON-RECEPTOR TYPE 13"/>
    <property type="match status" value="1"/>
</dbReference>
<feature type="compositionally biased region" description="Acidic residues" evidence="1">
    <location>
        <begin position="12"/>
        <end position="21"/>
    </location>
</feature>